<name>A0A6I4LRW1_9SPHN</name>
<keyword evidence="3" id="KW-1185">Reference proteome</keyword>
<feature type="compositionally biased region" description="Basic and acidic residues" evidence="1">
    <location>
        <begin position="27"/>
        <end position="42"/>
    </location>
</feature>
<dbReference type="EMBL" id="SDWJ01000001">
    <property type="protein sequence ID" value="MVZ96137.1"/>
    <property type="molecule type" value="Genomic_DNA"/>
</dbReference>
<sequence>MKIKKILVAGIAAALITVPTILIAKDVRDPGRLPRPDRDRDQPAPVVAVGTATNAIPVTAQKEDVRDPGHIIVPDKSKDTVRRR</sequence>
<dbReference type="Proteomes" id="UP000471147">
    <property type="component" value="Unassembled WGS sequence"/>
</dbReference>
<feature type="region of interest" description="Disordered" evidence="1">
    <location>
        <begin position="27"/>
        <end position="84"/>
    </location>
</feature>
<feature type="compositionally biased region" description="Basic and acidic residues" evidence="1">
    <location>
        <begin position="61"/>
        <end position="84"/>
    </location>
</feature>
<organism evidence="2 3">
    <name type="scientific">Sphingorhabdus profundilacus</name>
    <dbReference type="NCBI Taxonomy" id="2509718"/>
    <lineage>
        <taxon>Bacteria</taxon>
        <taxon>Pseudomonadati</taxon>
        <taxon>Pseudomonadota</taxon>
        <taxon>Alphaproteobacteria</taxon>
        <taxon>Sphingomonadales</taxon>
        <taxon>Sphingomonadaceae</taxon>
        <taxon>Sphingorhabdus</taxon>
    </lineage>
</organism>
<dbReference type="AlphaFoldDB" id="A0A6I4LRW1"/>
<evidence type="ECO:0000256" key="1">
    <source>
        <dbReference type="SAM" id="MobiDB-lite"/>
    </source>
</evidence>
<proteinExistence type="predicted"/>
<reference evidence="2 3" key="1">
    <citation type="submission" date="2019-01" db="EMBL/GenBank/DDBJ databases">
        <title>Sphingorhabdus lacus sp.nov., isolated from an oligotrophic freshwater lake.</title>
        <authorList>
            <person name="Park M."/>
        </authorList>
    </citation>
    <scope>NUCLEOTIDE SEQUENCE [LARGE SCALE GENOMIC DNA]</scope>
    <source>
        <strain evidence="2 3">IMCC26285</strain>
    </source>
</reference>
<dbReference type="RefSeq" id="WP_160352156.1">
    <property type="nucleotide sequence ID" value="NZ_SDWJ01000001.1"/>
</dbReference>
<protein>
    <submittedName>
        <fullName evidence="2">Uncharacterized protein</fullName>
    </submittedName>
</protein>
<accession>A0A6I4LRW1</accession>
<gene>
    <name evidence="2" type="ORF">EUU23_00280</name>
</gene>
<comment type="caution">
    <text evidence="2">The sequence shown here is derived from an EMBL/GenBank/DDBJ whole genome shotgun (WGS) entry which is preliminary data.</text>
</comment>
<evidence type="ECO:0000313" key="2">
    <source>
        <dbReference type="EMBL" id="MVZ96137.1"/>
    </source>
</evidence>
<evidence type="ECO:0000313" key="3">
    <source>
        <dbReference type="Proteomes" id="UP000471147"/>
    </source>
</evidence>